<name>A0ACC0VZQ4_9STRA</name>
<protein>
    <submittedName>
        <fullName evidence="1">Uncharacterized protein</fullName>
    </submittedName>
</protein>
<accession>A0ACC0VZQ4</accession>
<sequence length="88" mass="9726">MGVASFAQRIPVASTRTTCHHLMQTSHDLRSLVTHIGGGRETSEVMTREVSQLMEKKGINVSERKVANTYAFQMGKADHDVTAEVLQL</sequence>
<evidence type="ECO:0000313" key="1">
    <source>
        <dbReference type="EMBL" id="KAI9911949.1"/>
    </source>
</evidence>
<dbReference type="Proteomes" id="UP001163321">
    <property type="component" value="Chromosome 5"/>
</dbReference>
<gene>
    <name evidence="1" type="ORF">PsorP6_009411</name>
</gene>
<organism evidence="1 2">
    <name type="scientific">Peronosclerospora sorghi</name>
    <dbReference type="NCBI Taxonomy" id="230839"/>
    <lineage>
        <taxon>Eukaryota</taxon>
        <taxon>Sar</taxon>
        <taxon>Stramenopiles</taxon>
        <taxon>Oomycota</taxon>
        <taxon>Peronosporomycetes</taxon>
        <taxon>Peronosporales</taxon>
        <taxon>Peronosporaceae</taxon>
        <taxon>Peronosclerospora</taxon>
    </lineage>
</organism>
<dbReference type="EMBL" id="CM047584">
    <property type="protein sequence ID" value="KAI9911949.1"/>
    <property type="molecule type" value="Genomic_DNA"/>
</dbReference>
<keyword evidence="2" id="KW-1185">Reference proteome</keyword>
<proteinExistence type="predicted"/>
<comment type="caution">
    <text evidence="1">The sequence shown here is derived from an EMBL/GenBank/DDBJ whole genome shotgun (WGS) entry which is preliminary data.</text>
</comment>
<reference evidence="1 2" key="1">
    <citation type="journal article" date="2022" name="bioRxiv">
        <title>The genome of the oomycete Peronosclerospora sorghi, a cosmopolitan pathogen of maize and sorghum, is inflated with dispersed pseudogenes.</title>
        <authorList>
            <person name="Fletcher K."/>
            <person name="Martin F."/>
            <person name="Isakeit T."/>
            <person name="Cavanaugh K."/>
            <person name="Magill C."/>
            <person name="Michelmore R."/>
        </authorList>
    </citation>
    <scope>NUCLEOTIDE SEQUENCE [LARGE SCALE GENOMIC DNA]</scope>
    <source>
        <strain evidence="1">P6</strain>
    </source>
</reference>
<evidence type="ECO:0000313" key="2">
    <source>
        <dbReference type="Proteomes" id="UP001163321"/>
    </source>
</evidence>